<keyword evidence="2" id="KW-1185">Reference proteome</keyword>
<dbReference type="Proteomes" id="UP000377595">
    <property type="component" value="Unassembled WGS sequence"/>
</dbReference>
<reference evidence="1 2" key="1">
    <citation type="submission" date="2019-10" db="EMBL/GenBank/DDBJ databases">
        <title>Whole genome shotgun sequence of Acrocarpospora pleiomorpha NBRC 16267.</title>
        <authorList>
            <person name="Ichikawa N."/>
            <person name="Kimura A."/>
            <person name="Kitahashi Y."/>
            <person name="Komaki H."/>
            <person name="Oguchi A."/>
        </authorList>
    </citation>
    <scope>NUCLEOTIDE SEQUENCE [LARGE SCALE GENOMIC DNA]</scope>
    <source>
        <strain evidence="1 2">NBRC 16267</strain>
    </source>
</reference>
<evidence type="ECO:0000313" key="2">
    <source>
        <dbReference type="Proteomes" id="UP000377595"/>
    </source>
</evidence>
<proteinExistence type="predicted"/>
<sequence length="46" mass="4839">MTIDTPYALVRRADDAERHALLDVLAAAFLSDSVATSMGDTGMGIV</sequence>
<dbReference type="EMBL" id="BLAF01000030">
    <property type="protein sequence ID" value="GES22406.1"/>
    <property type="molecule type" value="Genomic_DNA"/>
</dbReference>
<gene>
    <name evidence="1" type="ORF">Aple_053030</name>
</gene>
<evidence type="ECO:0000313" key="1">
    <source>
        <dbReference type="EMBL" id="GES22406.1"/>
    </source>
</evidence>
<organism evidence="1 2">
    <name type="scientific">Acrocarpospora pleiomorpha</name>
    <dbReference type="NCBI Taxonomy" id="90975"/>
    <lineage>
        <taxon>Bacteria</taxon>
        <taxon>Bacillati</taxon>
        <taxon>Actinomycetota</taxon>
        <taxon>Actinomycetes</taxon>
        <taxon>Streptosporangiales</taxon>
        <taxon>Streptosporangiaceae</taxon>
        <taxon>Acrocarpospora</taxon>
    </lineage>
</organism>
<name>A0A5M3XNT5_9ACTN</name>
<dbReference type="AlphaFoldDB" id="A0A5M3XNT5"/>
<accession>A0A5M3XNT5</accession>
<protein>
    <submittedName>
        <fullName evidence="1">Uncharacterized protein</fullName>
    </submittedName>
</protein>
<dbReference type="RefSeq" id="WP_155347352.1">
    <property type="nucleotide sequence ID" value="NZ_BLAF01000030.1"/>
</dbReference>
<comment type="caution">
    <text evidence="1">The sequence shown here is derived from an EMBL/GenBank/DDBJ whole genome shotgun (WGS) entry which is preliminary data.</text>
</comment>